<dbReference type="SUPFAM" id="SSF56300">
    <property type="entry name" value="Metallo-dependent phosphatases"/>
    <property type="match status" value="1"/>
</dbReference>
<dbReference type="AlphaFoldDB" id="A0A4Q1V4B4"/>
<evidence type="ECO:0000313" key="1">
    <source>
        <dbReference type="EMBL" id="RXT45670.1"/>
    </source>
</evidence>
<organism evidence="1 2">
    <name type="scientific">Bradyrhizobium betae</name>
    <dbReference type="NCBI Taxonomy" id="244734"/>
    <lineage>
        <taxon>Bacteria</taxon>
        <taxon>Pseudomonadati</taxon>
        <taxon>Pseudomonadota</taxon>
        <taxon>Alphaproteobacteria</taxon>
        <taxon>Hyphomicrobiales</taxon>
        <taxon>Nitrobacteraceae</taxon>
        <taxon>Bradyrhizobium</taxon>
    </lineage>
</organism>
<name>A0A4Q1V4B4_9BRAD</name>
<dbReference type="InterPro" id="IPR029052">
    <property type="entry name" value="Metallo-depent_PP-like"/>
</dbReference>
<dbReference type="InterPro" id="IPR043461">
    <property type="entry name" value="LpxH-like"/>
</dbReference>
<dbReference type="Gene3D" id="3.60.21.10">
    <property type="match status" value="1"/>
</dbReference>
<dbReference type="OrthoDB" id="8241491at2"/>
<accession>A0A4Q1V4B4</accession>
<dbReference type="Proteomes" id="UP000290819">
    <property type="component" value="Unassembled WGS sequence"/>
</dbReference>
<dbReference type="PANTHER" id="PTHR34990:SF2">
    <property type="entry name" value="BLL8164 PROTEIN"/>
    <property type="match status" value="1"/>
</dbReference>
<proteinExistence type="predicted"/>
<dbReference type="EMBL" id="MZXW01000021">
    <property type="protein sequence ID" value="RXT45670.1"/>
    <property type="molecule type" value="Genomic_DNA"/>
</dbReference>
<dbReference type="GO" id="GO:0008758">
    <property type="term" value="F:UDP-2,3-diacylglucosamine hydrolase activity"/>
    <property type="evidence" value="ECO:0007669"/>
    <property type="project" value="TreeGrafter"/>
</dbReference>
<dbReference type="GO" id="GO:0016020">
    <property type="term" value="C:membrane"/>
    <property type="evidence" value="ECO:0007669"/>
    <property type="project" value="GOC"/>
</dbReference>
<gene>
    <name evidence="1" type="ORF">B5V03_18520</name>
</gene>
<dbReference type="PANTHER" id="PTHR34990">
    <property type="entry name" value="UDP-2,3-DIACYLGLUCOSAMINE HYDROLASE-RELATED"/>
    <property type="match status" value="1"/>
</dbReference>
<reference evidence="1 2" key="1">
    <citation type="submission" date="2017-03" db="EMBL/GenBank/DDBJ databases">
        <authorList>
            <person name="Safronova V.I."/>
            <person name="Sazanova A.L."/>
            <person name="Chirak E.R."/>
        </authorList>
    </citation>
    <scope>NUCLEOTIDE SEQUENCE [LARGE SCALE GENOMIC DNA]</scope>
    <source>
        <strain evidence="1 2">Opo-243</strain>
    </source>
</reference>
<sequence length="531" mass="58710">MEEVDDNYLRSHNPVLFPLGMHAARFRMRRVHIISDLHLGGTYPVPPDPGKRGFRLCTRADQIVRFVEDLAREIAAKGPSELVLNGDTVDFLAELDGEQADSWAPFTADPGQAVSKFKAIVERDPGVFAALNRFLDVGGRLTILLGNHDIELSLPPVRAELRKALGVKSGHDFEFIHDGEAYVIGDALIEHGNRYDAWNQVDLDALRRVRSLMSRRQEVPKQYQFVPPPGSQMVTSVINKIKRDYAFVDLLKPEDSAVVPILLALEPGYRKRFGELARFWYWTRSHGLEGPLLPKFGGDIKADVVANKKPFGQDIRATVAPGSGSAQSMLAGADNDAALKTAIGESLDGAGADFLRQLDGDSRGARPGMGTDVSASETFDTALGFFNLTFGSSAADKRMRALLTAIRGLQKEDSFDETRETAKEYLDGASELVKGGFRYVVFGHTHQAKRVSLDDGRWYFNSGTWADVLRFPNEILTLPEPDALKQLDRFVQKLKAGDFSEWTLFRPTYVQLDIDDNGKVAEAKLCAAPTS</sequence>
<evidence type="ECO:0000313" key="2">
    <source>
        <dbReference type="Proteomes" id="UP000290819"/>
    </source>
</evidence>
<keyword evidence="2" id="KW-1185">Reference proteome</keyword>
<protein>
    <submittedName>
        <fullName evidence="1">Uncharacterized protein</fullName>
    </submittedName>
</protein>
<comment type="caution">
    <text evidence="1">The sequence shown here is derived from an EMBL/GenBank/DDBJ whole genome shotgun (WGS) entry which is preliminary data.</text>
</comment>
<dbReference type="GO" id="GO:0009245">
    <property type="term" value="P:lipid A biosynthetic process"/>
    <property type="evidence" value="ECO:0007669"/>
    <property type="project" value="TreeGrafter"/>
</dbReference>